<organism evidence="1 2">
    <name type="scientific">Conger conger</name>
    <name type="common">Conger eel</name>
    <name type="synonym">Muraena conger</name>
    <dbReference type="NCBI Taxonomy" id="82655"/>
    <lineage>
        <taxon>Eukaryota</taxon>
        <taxon>Metazoa</taxon>
        <taxon>Chordata</taxon>
        <taxon>Craniata</taxon>
        <taxon>Vertebrata</taxon>
        <taxon>Euteleostomi</taxon>
        <taxon>Actinopterygii</taxon>
        <taxon>Neopterygii</taxon>
        <taxon>Teleostei</taxon>
        <taxon>Anguilliformes</taxon>
        <taxon>Congridae</taxon>
        <taxon>Conger</taxon>
    </lineage>
</organism>
<keyword evidence="2" id="KW-1185">Reference proteome</keyword>
<accession>A0A9Q1DWY2</accession>
<comment type="caution">
    <text evidence="1">The sequence shown here is derived from an EMBL/GenBank/DDBJ whole genome shotgun (WGS) entry which is preliminary data.</text>
</comment>
<sequence>MRMLLCFGPMSCCRNRTCFRCSSWTDDQPTYNMPSHPGPSAETHPHTITLPPPCLPVGMMFLL</sequence>
<protein>
    <submittedName>
        <fullName evidence="1">Uncharacterized protein</fullName>
    </submittedName>
</protein>
<dbReference type="Proteomes" id="UP001152803">
    <property type="component" value="Unassembled WGS sequence"/>
</dbReference>
<evidence type="ECO:0000313" key="1">
    <source>
        <dbReference type="EMBL" id="KAJ8283268.1"/>
    </source>
</evidence>
<proteinExistence type="predicted"/>
<name>A0A9Q1DWY2_CONCO</name>
<evidence type="ECO:0000313" key="2">
    <source>
        <dbReference type="Proteomes" id="UP001152803"/>
    </source>
</evidence>
<dbReference type="AlphaFoldDB" id="A0A9Q1DWY2"/>
<dbReference type="EMBL" id="JAFJMO010000002">
    <property type="protein sequence ID" value="KAJ8283268.1"/>
    <property type="molecule type" value="Genomic_DNA"/>
</dbReference>
<gene>
    <name evidence="1" type="ORF">COCON_G00021180</name>
</gene>
<reference evidence="1" key="1">
    <citation type="journal article" date="2023" name="Science">
        <title>Genome structures resolve the early diversification of teleost fishes.</title>
        <authorList>
            <person name="Parey E."/>
            <person name="Louis A."/>
            <person name="Montfort J."/>
            <person name="Bouchez O."/>
            <person name="Roques C."/>
            <person name="Iampietro C."/>
            <person name="Lluch J."/>
            <person name="Castinel A."/>
            <person name="Donnadieu C."/>
            <person name="Desvignes T."/>
            <person name="Floi Bucao C."/>
            <person name="Jouanno E."/>
            <person name="Wen M."/>
            <person name="Mejri S."/>
            <person name="Dirks R."/>
            <person name="Jansen H."/>
            <person name="Henkel C."/>
            <person name="Chen W.J."/>
            <person name="Zahm M."/>
            <person name="Cabau C."/>
            <person name="Klopp C."/>
            <person name="Thompson A.W."/>
            <person name="Robinson-Rechavi M."/>
            <person name="Braasch I."/>
            <person name="Lecointre G."/>
            <person name="Bobe J."/>
            <person name="Postlethwait J.H."/>
            <person name="Berthelot C."/>
            <person name="Roest Crollius H."/>
            <person name="Guiguen Y."/>
        </authorList>
    </citation>
    <scope>NUCLEOTIDE SEQUENCE</scope>
    <source>
        <strain evidence="1">Concon-B</strain>
    </source>
</reference>